<dbReference type="FunFam" id="1.20.1070.10:FF:000033">
    <property type="entry name" value="Vomeronasal type-1 receptor"/>
    <property type="match status" value="1"/>
</dbReference>
<keyword evidence="12 13" id="KW-0807">Transducer</keyword>
<evidence type="ECO:0000256" key="2">
    <source>
        <dbReference type="ARBA" id="ARBA00004651"/>
    </source>
</evidence>
<feature type="transmembrane region" description="Helical" evidence="13">
    <location>
        <begin position="267"/>
        <end position="286"/>
    </location>
</feature>
<dbReference type="GO" id="GO:0016503">
    <property type="term" value="F:pheromone receptor activity"/>
    <property type="evidence" value="ECO:0007669"/>
    <property type="project" value="InterPro"/>
</dbReference>
<evidence type="ECO:0000256" key="10">
    <source>
        <dbReference type="ARBA" id="ARBA00023170"/>
    </source>
</evidence>
<comment type="subcellular location">
    <subcellularLocation>
        <location evidence="2 13">Cell membrane</location>
        <topology evidence="2 13">Multi-pass membrane protein</topology>
    </subcellularLocation>
</comment>
<dbReference type="RefSeq" id="XP_004644787.1">
    <property type="nucleotide sequence ID" value="XM_004644730.1"/>
</dbReference>
<dbReference type="AlphaFoldDB" id="A0A6P3FQH1"/>
<keyword evidence="6 13" id="KW-0812">Transmembrane</keyword>
<feature type="domain" description="G-protein coupled receptors family 1 profile" evidence="14">
    <location>
        <begin position="22"/>
        <end position="286"/>
    </location>
</feature>
<dbReference type="InterPro" id="IPR017452">
    <property type="entry name" value="GPCR_Rhodpsn_7TM"/>
</dbReference>
<dbReference type="InterPro" id="IPR004072">
    <property type="entry name" value="Vmron_rcpt_1"/>
</dbReference>
<dbReference type="GO" id="GO:0019236">
    <property type="term" value="P:response to pheromone"/>
    <property type="evidence" value="ECO:0007669"/>
    <property type="project" value="UniProtKB-KW"/>
</dbReference>
<keyword evidence="15" id="KW-1185">Reference proteome</keyword>
<evidence type="ECO:0000256" key="3">
    <source>
        <dbReference type="ARBA" id="ARBA00010663"/>
    </source>
</evidence>
<keyword evidence="9 13" id="KW-0472">Membrane</keyword>
<dbReference type="OrthoDB" id="9606139at2759"/>
<reference evidence="16" key="1">
    <citation type="submission" date="2025-08" db="UniProtKB">
        <authorList>
            <consortium name="RefSeq"/>
        </authorList>
    </citation>
    <scope>IDENTIFICATION</scope>
</reference>
<evidence type="ECO:0000256" key="13">
    <source>
        <dbReference type="RuleBase" id="RU364061"/>
    </source>
</evidence>
<keyword evidence="4 13" id="KW-1003">Cell membrane</keyword>
<dbReference type="PRINTS" id="PR01534">
    <property type="entry name" value="VOMERONASL1R"/>
</dbReference>
<evidence type="ECO:0000256" key="9">
    <source>
        <dbReference type="ARBA" id="ARBA00023136"/>
    </source>
</evidence>
<dbReference type="PROSITE" id="PS50262">
    <property type="entry name" value="G_PROTEIN_RECEP_F1_2"/>
    <property type="match status" value="1"/>
</dbReference>
<sequence length="317" mass="35818">MASMNVYIGTAFLVQIITGSLGNLFILNQNLFHYFRGYRPQTTDLILGHMTVANFLVILPRGIPETMAAFGLEDFLSDLECKSIFYMHRVGRGVSMGSTCLLSVFQVITVSPRSYKWAQFNLKAKEYMITSVVLCWLLHMLLNIIFPVQVTAKWKNKNITNKIDFTYCSGQGYEKILYYITATLFSICDAICICLMLCASCSMLFMLCKHKKQVQHIYGINVGSRSSPVTRAINSVLALTCTYVHFYTISCIIQMCLTVSYHPSTILLTNAALINSCFATLCPFVLMSCEHDLSKIWCLHCRSKKSSKLIRIKGQIV</sequence>
<evidence type="ECO:0000256" key="5">
    <source>
        <dbReference type="ARBA" id="ARBA00022507"/>
    </source>
</evidence>
<feature type="transmembrane region" description="Helical" evidence="13">
    <location>
        <begin position="236"/>
        <end position="261"/>
    </location>
</feature>
<feature type="transmembrane region" description="Helical" evidence="13">
    <location>
        <begin position="176"/>
        <end position="207"/>
    </location>
</feature>
<keyword evidence="10 13" id="KW-0675">Receptor</keyword>
<dbReference type="Proteomes" id="UP000515203">
    <property type="component" value="Unplaced"/>
</dbReference>
<name>A0A6P3FQH1_OCTDE</name>
<keyword evidence="7 13" id="KW-1133">Transmembrane helix</keyword>
<protein>
    <recommendedName>
        <fullName evidence="13">Vomeronasal type-1 receptor</fullName>
    </recommendedName>
</protein>
<evidence type="ECO:0000256" key="7">
    <source>
        <dbReference type="ARBA" id="ARBA00022989"/>
    </source>
</evidence>
<dbReference type="PANTHER" id="PTHR24062">
    <property type="entry name" value="VOMERONASAL TYPE-1 RECEPTOR"/>
    <property type="match status" value="1"/>
</dbReference>
<dbReference type="SUPFAM" id="SSF81321">
    <property type="entry name" value="Family A G protein-coupled receptor-like"/>
    <property type="match status" value="1"/>
</dbReference>
<evidence type="ECO:0000256" key="1">
    <source>
        <dbReference type="ARBA" id="ARBA00003878"/>
    </source>
</evidence>
<dbReference type="Gene3D" id="1.20.1070.10">
    <property type="entry name" value="Rhodopsin 7-helix transmembrane proteins"/>
    <property type="match status" value="1"/>
</dbReference>
<gene>
    <name evidence="16" type="primary">LOC101592508</name>
</gene>
<evidence type="ECO:0000259" key="14">
    <source>
        <dbReference type="PROSITE" id="PS50262"/>
    </source>
</evidence>
<dbReference type="GeneID" id="101592508"/>
<dbReference type="GO" id="GO:0007606">
    <property type="term" value="P:sensory perception of chemical stimulus"/>
    <property type="evidence" value="ECO:0007669"/>
    <property type="project" value="UniProtKB-ARBA"/>
</dbReference>
<keyword evidence="5 13" id="KW-0589">Pheromone response</keyword>
<keyword evidence="8 13" id="KW-0297">G-protein coupled receptor</keyword>
<evidence type="ECO:0000256" key="4">
    <source>
        <dbReference type="ARBA" id="ARBA00022475"/>
    </source>
</evidence>
<evidence type="ECO:0000256" key="6">
    <source>
        <dbReference type="ARBA" id="ARBA00022692"/>
    </source>
</evidence>
<evidence type="ECO:0000256" key="12">
    <source>
        <dbReference type="ARBA" id="ARBA00023224"/>
    </source>
</evidence>
<accession>A0A6P3FQH1</accession>
<keyword evidence="11" id="KW-0325">Glycoprotein</keyword>
<dbReference type="GO" id="GO:0005886">
    <property type="term" value="C:plasma membrane"/>
    <property type="evidence" value="ECO:0007669"/>
    <property type="project" value="UniProtKB-SubCell"/>
</dbReference>
<feature type="transmembrane region" description="Helical" evidence="13">
    <location>
        <begin position="6"/>
        <end position="26"/>
    </location>
</feature>
<evidence type="ECO:0000256" key="11">
    <source>
        <dbReference type="ARBA" id="ARBA00023180"/>
    </source>
</evidence>
<evidence type="ECO:0000313" key="15">
    <source>
        <dbReference type="Proteomes" id="UP000515203"/>
    </source>
</evidence>
<feature type="transmembrane region" description="Helical" evidence="13">
    <location>
        <begin position="127"/>
        <end position="146"/>
    </location>
</feature>
<organism evidence="15 16">
    <name type="scientific">Octodon degus</name>
    <name type="common">Degu</name>
    <name type="synonym">Sciurus degus</name>
    <dbReference type="NCBI Taxonomy" id="10160"/>
    <lineage>
        <taxon>Eukaryota</taxon>
        <taxon>Metazoa</taxon>
        <taxon>Chordata</taxon>
        <taxon>Craniata</taxon>
        <taxon>Vertebrata</taxon>
        <taxon>Euteleostomi</taxon>
        <taxon>Mammalia</taxon>
        <taxon>Eutheria</taxon>
        <taxon>Euarchontoglires</taxon>
        <taxon>Glires</taxon>
        <taxon>Rodentia</taxon>
        <taxon>Hystricomorpha</taxon>
        <taxon>Octodontidae</taxon>
        <taxon>Octodon</taxon>
    </lineage>
</organism>
<comment type="function">
    <text evidence="1">Putative pheromone receptor.</text>
</comment>
<comment type="similarity">
    <text evidence="3 13">Belongs to the G-protein coupled receptor 1 family.</text>
</comment>
<proteinExistence type="inferred from homology"/>
<dbReference type="Pfam" id="PF03402">
    <property type="entry name" value="V1R"/>
    <property type="match status" value="1"/>
</dbReference>
<dbReference type="InParanoid" id="A0A6P3FQH1"/>
<evidence type="ECO:0000256" key="8">
    <source>
        <dbReference type="ARBA" id="ARBA00023040"/>
    </source>
</evidence>
<evidence type="ECO:0000313" key="16">
    <source>
        <dbReference type="RefSeq" id="XP_004644787.1"/>
    </source>
</evidence>